<dbReference type="EMBL" id="MN977364">
    <property type="protein sequence ID" value="QID02736.1"/>
    <property type="molecule type" value="Genomic_DNA"/>
</dbReference>
<reference evidence="2" key="2">
    <citation type="submission" date="2019-02" db="EMBL/GenBank/DDBJ databases">
        <authorList>
            <person name="Jiang L.L."/>
            <person name="Zhang Y."/>
        </authorList>
    </citation>
    <scope>NUCLEOTIDE SEQUENCE</scope>
</reference>
<evidence type="ECO:0000313" key="4">
    <source>
        <dbReference type="EMBL" id="QID02804.1"/>
    </source>
</evidence>
<evidence type="ECO:0000313" key="3">
    <source>
        <dbReference type="EMBL" id="QID02736.1"/>
    </source>
</evidence>
<dbReference type="GeneID" id="39411626"/>
<dbReference type="AlphaFoldDB" id="A0A481ZJV6"/>
<evidence type="ECO:0000313" key="5">
    <source>
        <dbReference type="EMBL" id="QID02845.1"/>
    </source>
</evidence>
<name>A0A481ZJV6_ORBOL</name>
<dbReference type="EMBL" id="MN977366">
    <property type="protein sequence ID" value="QID02845.1"/>
    <property type="molecule type" value="Genomic_DNA"/>
</dbReference>
<feature type="domain" description="Homing endonuclease LAGLIDADG" evidence="1">
    <location>
        <begin position="1"/>
        <end position="61"/>
    </location>
</feature>
<keyword evidence="2" id="KW-0496">Mitochondrion</keyword>
<dbReference type="RefSeq" id="YP_009568355.1">
    <property type="nucleotide sequence ID" value="NC_041246.1"/>
</dbReference>
<keyword evidence="2" id="KW-0540">Nuclease</keyword>
<dbReference type="InterPro" id="IPR027434">
    <property type="entry name" value="Homing_endonucl"/>
</dbReference>
<dbReference type="GO" id="GO:0004519">
    <property type="term" value="F:endonuclease activity"/>
    <property type="evidence" value="ECO:0007669"/>
    <property type="project" value="UniProtKB-KW"/>
</dbReference>
<proteinExistence type="predicted"/>
<reference evidence="3" key="3">
    <citation type="submission" date="2020-01" db="EMBL/GenBank/DDBJ databases">
        <authorList>
            <person name="Fang M.L."/>
            <person name="Zhang Y."/>
        </authorList>
    </citation>
    <scope>NUCLEOTIDE SEQUENCE</scope>
    <source>
        <strain evidence="3">YMF1.02765</strain>
        <strain evidence="4">YMF1.02775</strain>
        <strain evidence="5">YMF1.03037</strain>
    </source>
</reference>
<keyword evidence="2" id="KW-0255">Endonuclease</keyword>
<evidence type="ECO:0000313" key="2">
    <source>
        <dbReference type="EMBL" id="QBL02034.1"/>
    </source>
</evidence>
<protein>
    <submittedName>
        <fullName evidence="2">LAGLIDADG endonuclease</fullName>
    </submittedName>
</protein>
<reference evidence="2" key="1">
    <citation type="journal article" date="2018" name="Mitochondrial DNA Part B Resour">
        <title>The complete mitochondrial genomes of the nematode-trapping fungus Arthrobotrys oligospora.</title>
        <authorList>
            <person name="Jiang L."/>
            <person name="Zhang Y."/>
            <person name="Xu J."/>
            <person name="Zhang K.-Q."/>
            <person name="Zhang Y."/>
        </authorList>
    </citation>
    <scope>NUCLEOTIDE SEQUENCE</scope>
</reference>
<sequence length="103" mass="12588">MQLIADSLKKVTNIERERSSFEKAYEVRTNNLESRNLLFDYLNKFPLFGYKHYAQINLEKILVIYKKHKIIEGKDILEKYSNLMKYDIDKNYTWKHLDKFYNN</sequence>
<dbReference type="Gene3D" id="3.10.28.10">
    <property type="entry name" value="Homing endonucleases"/>
    <property type="match status" value="1"/>
</dbReference>
<accession>A0A481ZJV6</accession>
<geneLocation type="mitochondrion" evidence="2"/>
<dbReference type="Pfam" id="PF00961">
    <property type="entry name" value="LAGLIDADG_1"/>
    <property type="match status" value="1"/>
</dbReference>
<dbReference type="InterPro" id="IPR004860">
    <property type="entry name" value="LAGLIDADG_dom"/>
</dbReference>
<organism evidence="2">
    <name type="scientific">Orbilia oligospora</name>
    <name type="common">Nematode-trapping fungus</name>
    <name type="synonym">Arthrobotrys oligospora</name>
    <dbReference type="NCBI Taxonomy" id="2813651"/>
    <lineage>
        <taxon>Eukaryota</taxon>
        <taxon>Fungi</taxon>
        <taxon>Dikarya</taxon>
        <taxon>Ascomycota</taxon>
        <taxon>Pezizomycotina</taxon>
        <taxon>Orbiliomycetes</taxon>
        <taxon>Orbiliales</taxon>
        <taxon>Orbiliaceae</taxon>
        <taxon>Orbilia</taxon>
    </lineage>
</organism>
<gene>
    <name evidence="2" type="primary">orf7</name>
    <name evidence="3" type="synonym">orf103</name>
</gene>
<keyword evidence="2" id="KW-0378">Hydrolase</keyword>
<dbReference type="EMBL" id="MN977365">
    <property type="protein sequence ID" value="QID02804.1"/>
    <property type="molecule type" value="Genomic_DNA"/>
</dbReference>
<dbReference type="EMBL" id="MK571436">
    <property type="protein sequence ID" value="QBL02034.1"/>
    <property type="molecule type" value="Genomic_DNA"/>
</dbReference>
<dbReference type="SUPFAM" id="SSF55608">
    <property type="entry name" value="Homing endonucleases"/>
    <property type="match status" value="1"/>
</dbReference>
<evidence type="ECO:0000259" key="1">
    <source>
        <dbReference type="Pfam" id="PF00961"/>
    </source>
</evidence>